<dbReference type="OrthoDB" id="6369035at2"/>
<dbReference type="Proteomes" id="UP000060513">
    <property type="component" value="Chromosome"/>
</dbReference>
<dbReference type="GeneID" id="97235004"/>
<reference evidence="1 2" key="1">
    <citation type="submission" date="2015-08" db="EMBL/GenBank/DDBJ databases">
        <title>Genome sequence of the pristinamycin over-producing bacterium Streptomyces pristinaespiralis HCCB10218.</title>
        <authorList>
            <person name="Tian J."/>
            <person name="Yang J."/>
            <person name="Li L."/>
            <person name="Ruan L."/>
            <person name="Wei W."/>
            <person name="Zheng G."/>
            <person name="Wei Z."/>
            <person name="Yang S."/>
            <person name="Ge M."/>
            <person name="Jiang W."/>
            <person name="Lu Y."/>
        </authorList>
    </citation>
    <scope>NUCLEOTIDE SEQUENCE [LARGE SCALE GENOMIC DNA]</scope>
    <source>
        <strain evidence="1 2">HCCB 10218</strain>
    </source>
</reference>
<name>A0A0M5IR60_STRPR</name>
<sequence length="57" mass="6320">MALEDDCDHTTGIQHDITRTEDEELGAKRYLCGKCGHEYTVPRQDTATEDPGDRPAG</sequence>
<dbReference type="PATRIC" id="fig|38300.4.peg.4152"/>
<gene>
    <name evidence="1" type="ORF">SPRI_3955</name>
</gene>
<evidence type="ECO:0000313" key="1">
    <source>
        <dbReference type="EMBL" id="ALC22261.1"/>
    </source>
</evidence>
<dbReference type="AlphaFoldDB" id="A0A0M5IR60"/>
<organism evidence="1">
    <name type="scientific">Streptomyces pristinaespiralis</name>
    <dbReference type="NCBI Taxonomy" id="38300"/>
    <lineage>
        <taxon>Bacteria</taxon>
        <taxon>Bacillati</taxon>
        <taxon>Actinomycetota</taxon>
        <taxon>Actinomycetes</taxon>
        <taxon>Kitasatosporales</taxon>
        <taxon>Streptomycetaceae</taxon>
        <taxon>Streptomyces</taxon>
    </lineage>
</organism>
<dbReference type="EMBL" id="CP011340">
    <property type="protein sequence ID" value="ALC22261.1"/>
    <property type="molecule type" value="Genomic_DNA"/>
</dbReference>
<dbReference type="RefSeq" id="WP_005315372.1">
    <property type="nucleotide sequence ID" value="NZ_CP011340.1"/>
</dbReference>
<evidence type="ECO:0000313" key="2">
    <source>
        <dbReference type="Proteomes" id="UP000060513"/>
    </source>
</evidence>
<proteinExistence type="predicted"/>
<protein>
    <submittedName>
        <fullName evidence="1">Uncharacterized protein</fullName>
    </submittedName>
</protein>
<dbReference type="KEGG" id="spri:SPRI_3955"/>
<accession>A0A0M5IR60</accession>